<gene>
    <name evidence="7" type="ORF">D3P04_11180</name>
</gene>
<reference evidence="8" key="1">
    <citation type="submission" date="2018-09" db="EMBL/GenBank/DDBJ databases">
        <title>Acidovorax cavernicola nov. sp. isolated from Gruta de las Maravillas (Aracena, Spain).</title>
        <authorList>
            <person name="Jurado V."/>
            <person name="Gutierrez-Patricio S."/>
            <person name="Gonzalez-Pimentel J.L."/>
            <person name="Miller A.Z."/>
            <person name="Laiz L."/>
            <person name="Saiz-Jimenez C."/>
        </authorList>
    </citation>
    <scope>NUCLEOTIDE SEQUENCE [LARGE SCALE GENOMIC DNA]</scope>
    <source>
        <strain evidence="8">1011MAR3C25</strain>
    </source>
</reference>
<dbReference type="OrthoDB" id="7363288at2"/>
<evidence type="ECO:0000256" key="4">
    <source>
        <dbReference type="ARBA" id="ARBA00023136"/>
    </source>
</evidence>
<dbReference type="EMBL" id="QZCG01000007">
    <property type="protein sequence ID" value="RJE85046.1"/>
    <property type="molecule type" value="Genomic_DNA"/>
</dbReference>
<name>A0A418SVQ6_9RHOB</name>
<dbReference type="AlphaFoldDB" id="A0A418SVQ6"/>
<evidence type="ECO:0000313" key="7">
    <source>
        <dbReference type="EMBL" id="RJE85046.1"/>
    </source>
</evidence>
<evidence type="ECO:0000256" key="3">
    <source>
        <dbReference type="ARBA" id="ARBA00022729"/>
    </source>
</evidence>
<protein>
    <submittedName>
        <fullName evidence="7">Entericidin, EcnA/B family</fullName>
    </submittedName>
</protein>
<comment type="caution">
    <text evidence="7">The sequence shown here is derived from an EMBL/GenBank/DDBJ whole genome shotgun (WGS) entry which is preliminary data.</text>
</comment>
<evidence type="ECO:0000256" key="2">
    <source>
        <dbReference type="ARBA" id="ARBA00022475"/>
    </source>
</evidence>
<evidence type="ECO:0000313" key="8">
    <source>
        <dbReference type="Proteomes" id="UP000284202"/>
    </source>
</evidence>
<comment type="similarity">
    <text evidence="1">Belongs to the EcnA/EcnB lipoprotein family.</text>
</comment>
<accession>A0A418SVQ6</accession>
<keyword evidence="4" id="KW-0472">Membrane</keyword>
<sequence length="44" mass="4562">MLGTVLLLAVMAVSACETVQGAGRDMQTAGQMVQQESADAQYGM</sequence>
<keyword evidence="3" id="KW-0732">Signal</keyword>
<keyword evidence="8" id="KW-1185">Reference proteome</keyword>
<dbReference type="InterPro" id="IPR012556">
    <property type="entry name" value="Entericidin"/>
</dbReference>
<evidence type="ECO:0000256" key="6">
    <source>
        <dbReference type="ARBA" id="ARBA00023288"/>
    </source>
</evidence>
<organism evidence="7 8">
    <name type="scientific">Paracoccus onubensis</name>
    <dbReference type="NCBI Taxonomy" id="1675788"/>
    <lineage>
        <taxon>Bacteria</taxon>
        <taxon>Pseudomonadati</taxon>
        <taxon>Pseudomonadota</taxon>
        <taxon>Alphaproteobacteria</taxon>
        <taxon>Rhodobacterales</taxon>
        <taxon>Paracoccaceae</taxon>
        <taxon>Paracoccus</taxon>
    </lineage>
</organism>
<dbReference type="Pfam" id="PF08085">
    <property type="entry name" value="Entericidin"/>
    <property type="match status" value="1"/>
</dbReference>
<proteinExistence type="inferred from homology"/>
<dbReference type="GO" id="GO:0009636">
    <property type="term" value="P:response to toxic substance"/>
    <property type="evidence" value="ECO:0007669"/>
    <property type="project" value="InterPro"/>
</dbReference>
<evidence type="ECO:0000256" key="1">
    <source>
        <dbReference type="ARBA" id="ARBA00010296"/>
    </source>
</evidence>
<keyword evidence="2" id="KW-1003">Cell membrane</keyword>
<dbReference type="Proteomes" id="UP000284202">
    <property type="component" value="Unassembled WGS sequence"/>
</dbReference>
<dbReference type="GO" id="GO:0016020">
    <property type="term" value="C:membrane"/>
    <property type="evidence" value="ECO:0007669"/>
    <property type="project" value="InterPro"/>
</dbReference>
<keyword evidence="5" id="KW-0564">Palmitate</keyword>
<keyword evidence="6" id="KW-0449">Lipoprotein</keyword>
<evidence type="ECO:0000256" key="5">
    <source>
        <dbReference type="ARBA" id="ARBA00023139"/>
    </source>
</evidence>